<keyword evidence="8 12" id="KW-1133">Transmembrane helix</keyword>
<evidence type="ECO:0000256" key="7">
    <source>
        <dbReference type="ARBA" id="ARBA00022903"/>
    </source>
</evidence>
<comment type="similarity">
    <text evidence="3">Belongs to the CpsC/CapA family.</text>
</comment>
<dbReference type="PANTHER" id="PTHR32309:SF13">
    <property type="entry name" value="FERRIC ENTEROBACTIN TRANSPORT PROTEIN FEPE"/>
    <property type="match status" value="1"/>
</dbReference>
<evidence type="ECO:0000256" key="10">
    <source>
        <dbReference type="ARBA" id="ARBA00023169"/>
    </source>
</evidence>
<dbReference type="RefSeq" id="WP_113845400.1">
    <property type="nucleotide sequence ID" value="NZ_CP186066.1"/>
</dbReference>
<sequence length="197" mass="22215">MKITVNTSKYKSFLKKYWLFITLLTVLGGLISIGLQYFTNDEYLSESKILVNLPQNEATTNADAISANQGMIDTYREIIKSDDFLEPIVSKFKDINIKDLKNDIQVEKAENSYVFNVKIQGSSETEVEKLGSEVAKNFEKSISEYVNVEKVKILSLDVDSLDSGKTITLIRFLIVGLLTGFCLSLGISLLREFIVFE</sequence>
<keyword evidence="5" id="KW-1003">Cell membrane</keyword>
<evidence type="ECO:0000259" key="13">
    <source>
        <dbReference type="Pfam" id="PF02706"/>
    </source>
</evidence>
<comment type="subcellular location">
    <subcellularLocation>
        <location evidence="1">Cell membrane</location>
        <topology evidence="1">Multi-pass membrane protein</topology>
    </subcellularLocation>
</comment>
<organism evidence="14 15">
    <name type="scientific">Enterococcus durans</name>
    <dbReference type="NCBI Taxonomy" id="53345"/>
    <lineage>
        <taxon>Bacteria</taxon>
        <taxon>Bacillati</taxon>
        <taxon>Bacillota</taxon>
        <taxon>Bacilli</taxon>
        <taxon>Lactobacillales</taxon>
        <taxon>Enterococcaceae</taxon>
        <taxon>Enterococcus</taxon>
    </lineage>
</organism>
<reference evidence="14 15" key="1">
    <citation type="submission" date="2015-06" db="EMBL/GenBank/DDBJ databases">
        <title>The Genome Sequence of Enterococcus durans 4EA1.</title>
        <authorList>
            <consortium name="The Broad Institute Genomics Platform"/>
            <consortium name="The Broad Institute Genome Sequencing Center for Infectious Disease"/>
            <person name="Earl A.M."/>
            <person name="Van Tyne D."/>
            <person name="Lebreton F."/>
            <person name="Saavedra J.T."/>
            <person name="Gilmore M.S."/>
            <person name="Manson Mcguire A."/>
            <person name="Clock S."/>
            <person name="Crupain M."/>
            <person name="Rangan U."/>
            <person name="Young S."/>
            <person name="Abouelleil A."/>
            <person name="Cao P."/>
            <person name="Chapman S.B."/>
            <person name="Griggs A."/>
            <person name="Priest M."/>
            <person name="Shea T."/>
            <person name="Wortman J."/>
            <person name="Nusbaum C."/>
            <person name="Birren B."/>
        </authorList>
    </citation>
    <scope>NUCLEOTIDE SEQUENCE [LARGE SCALE GENOMIC DNA]</scope>
    <source>
        <strain evidence="14 15">4EA1</strain>
    </source>
</reference>
<protein>
    <recommendedName>
        <fullName evidence="4">Capsular polysaccharide biosynthesis protein CpsC</fullName>
    </recommendedName>
</protein>
<dbReference type="EMBL" id="LEPB01000004">
    <property type="protein sequence ID" value="RCA10123.1"/>
    <property type="molecule type" value="Genomic_DNA"/>
</dbReference>
<dbReference type="GO" id="GO:0004713">
    <property type="term" value="F:protein tyrosine kinase activity"/>
    <property type="evidence" value="ECO:0007669"/>
    <property type="project" value="TreeGrafter"/>
</dbReference>
<dbReference type="AlphaFoldDB" id="A0A367CEV4"/>
<keyword evidence="10" id="KW-0270">Exopolysaccharide synthesis</keyword>
<feature type="transmembrane region" description="Helical" evidence="12">
    <location>
        <begin position="169"/>
        <end position="190"/>
    </location>
</feature>
<evidence type="ECO:0000256" key="11">
    <source>
        <dbReference type="ARBA" id="ARBA00045736"/>
    </source>
</evidence>
<dbReference type="GO" id="GO:0005886">
    <property type="term" value="C:plasma membrane"/>
    <property type="evidence" value="ECO:0007669"/>
    <property type="project" value="UniProtKB-SubCell"/>
</dbReference>
<feature type="transmembrane region" description="Helical" evidence="12">
    <location>
        <begin position="17"/>
        <end position="38"/>
    </location>
</feature>
<name>A0A367CEV4_9ENTE</name>
<accession>A0A367CEV4</accession>
<evidence type="ECO:0000256" key="12">
    <source>
        <dbReference type="SAM" id="Phobius"/>
    </source>
</evidence>
<dbReference type="InterPro" id="IPR050445">
    <property type="entry name" value="Bact_polysacc_biosynth/exp"/>
</dbReference>
<evidence type="ECO:0000256" key="5">
    <source>
        <dbReference type="ARBA" id="ARBA00022475"/>
    </source>
</evidence>
<evidence type="ECO:0000256" key="3">
    <source>
        <dbReference type="ARBA" id="ARBA00006683"/>
    </source>
</evidence>
<evidence type="ECO:0000256" key="1">
    <source>
        <dbReference type="ARBA" id="ARBA00004651"/>
    </source>
</evidence>
<gene>
    <name evidence="14" type="ORF">EA71_00854</name>
</gene>
<dbReference type="GO" id="GO:0000271">
    <property type="term" value="P:polysaccharide biosynthetic process"/>
    <property type="evidence" value="ECO:0007669"/>
    <property type="project" value="UniProtKB-KW"/>
</dbReference>
<dbReference type="InterPro" id="IPR003856">
    <property type="entry name" value="LPS_length_determ_N"/>
</dbReference>
<evidence type="ECO:0000256" key="4">
    <source>
        <dbReference type="ARBA" id="ARBA00020739"/>
    </source>
</evidence>
<dbReference type="Proteomes" id="UP000252797">
    <property type="component" value="Unassembled WGS sequence"/>
</dbReference>
<keyword evidence="7" id="KW-0972">Capsule biogenesis/degradation</keyword>
<comment type="pathway">
    <text evidence="2">Capsule biogenesis; capsule polysaccharide biosynthesis.</text>
</comment>
<comment type="function">
    <text evidence="11">Required for CpsD phosphorylation. Involved in the regulation of capsular polysaccharide biosynthesis. May be part of a complex that directs the coordinated polymerization and export to the cell surface of the capsular polysaccharide.</text>
</comment>
<evidence type="ECO:0000256" key="9">
    <source>
        <dbReference type="ARBA" id="ARBA00023136"/>
    </source>
</evidence>
<keyword evidence="9 12" id="KW-0472">Membrane</keyword>
<dbReference type="Pfam" id="PF02706">
    <property type="entry name" value="Wzz"/>
    <property type="match status" value="1"/>
</dbReference>
<feature type="domain" description="Polysaccharide chain length determinant N-terminal" evidence="13">
    <location>
        <begin position="13"/>
        <end position="91"/>
    </location>
</feature>
<comment type="caution">
    <text evidence="14">The sequence shown here is derived from an EMBL/GenBank/DDBJ whole genome shotgun (WGS) entry which is preliminary data.</text>
</comment>
<proteinExistence type="inferred from homology"/>
<evidence type="ECO:0000256" key="2">
    <source>
        <dbReference type="ARBA" id="ARBA00005132"/>
    </source>
</evidence>
<evidence type="ECO:0000256" key="8">
    <source>
        <dbReference type="ARBA" id="ARBA00022989"/>
    </source>
</evidence>
<evidence type="ECO:0000256" key="6">
    <source>
        <dbReference type="ARBA" id="ARBA00022692"/>
    </source>
</evidence>
<keyword evidence="6 12" id="KW-0812">Transmembrane</keyword>
<dbReference type="PANTHER" id="PTHR32309">
    <property type="entry name" value="TYROSINE-PROTEIN KINASE"/>
    <property type="match status" value="1"/>
</dbReference>
<evidence type="ECO:0000313" key="14">
    <source>
        <dbReference type="EMBL" id="RCA10123.1"/>
    </source>
</evidence>
<evidence type="ECO:0000313" key="15">
    <source>
        <dbReference type="Proteomes" id="UP000252797"/>
    </source>
</evidence>